<protein>
    <submittedName>
        <fullName evidence="2">Membrane protein</fullName>
    </submittedName>
</protein>
<proteinExistence type="predicted"/>
<keyword evidence="1" id="KW-1133">Transmembrane helix</keyword>
<dbReference type="EMBL" id="ATBP01000217">
    <property type="protein sequence ID" value="ETR71822.1"/>
    <property type="molecule type" value="Genomic_DNA"/>
</dbReference>
<dbReference type="Proteomes" id="UP000189670">
    <property type="component" value="Unassembled WGS sequence"/>
</dbReference>
<organism evidence="2 3">
    <name type="scientific">Candidatus Magnetoglobus multicellularis str. Araruama</name>
    <dbReference type="NCBI Taxonomy" id="890399"/>
    <lineage>
        <taxon>Bacteria</taxon>
        <taxon>Pseudomonadati</taxon>
        <taxon>Thermodesulfobacteriota</taxon>
        <taxon>Desulfobacteria</taxon>
        <taxon>Desulfobacterales</taxon>
        <taxon>Desulfobacteraceae</taxon>
        <taxon>Candidatus Magnetoglobus</taxon>
    </lineage>
</organism>
<feature type="transmembrane region" description="Helical" evidence="1">
    <location>
        <begin position="278"/>
        <end position="299"/>
    </location>
</feature>
<feature type="transmembrane region" description="Helical" evidence="1">
    <location>
        <begin position="171"/>
        <end position="190"/>
    </location>
</feature>
<evidence type="ECO:0000256" key="1">
    <source>
        <dbReference type="SAM" id="Phobius"/>
    </source>
</evidence>
<gene>
    <name evidence="2" type="ORF">OMM_02196</name>
</gene>
<accession>A0A1V1PA92</accession>
<evidence type="ECO:0000313" key="2">
    <source>
        <dbReference type="EMBL" id="ETR71822.1"/>
    </source>
</evidence>
<feature type="transmembrane region" description="Helical" evidence="1">
    <location>
        <begin position="20"/>
        <end position="47"/>
    </location>
</feature>
<evidence type="ECO:0000313" key="3">
    <source>
        <dbReference type="Proteomes" id="UP000189670"/>
    </source>
</evidence>
<feature type="transmembrane region" description="Helical" evidence="1">
    <location>
        <begin position="59"/>
        <end position="86"/>
    </location>
</feature>
<comment type="caution">
    <text evidence="2">The sequence shown here is derived from an EMBL/GenBank/DDBJ whole genome shotgun (WGS) entry which is preliminary data.</text>
</comment>
<sequence length="327" mass="36942">MEKTVQQSPLKELLNGVTFMTFIMLAAIHIPVIGWMCYCFVPLPIIYYRLKLGRKPMMILMTLTMLISIQMSTGLSIYTLIVAELLVLGSVMAEFIRKELSADETILYTTGILFIAGFFGLFYYSQMISTGMGVILSDCLNQYIAMNSNLYRDLGMSEEQVQQLTQALKYALIRIIPSISIAFLMVSAWLNLLATRLIFQNSQPGVPEYGALNCWKSPEFLVWGVIASGAILFIPSDSLQILGSNILIVLSVIYFFQGIAVISYFFEKRKVSKPALYVLYAFLVIHLPSVILVMGIGLFDVWADFRKQNPENNEPPDIQSGFPYDWF</sequence>
<dbReference type="PANTHER" id="PTHR41324:SF1">
    <property type="entry name" value="DUF2232 DOMAIN-CONTAINING PROTEIN"/>
    <property type="match status" value="1"/>
</dbReference>
<keyword evidence="1" id="KW-0472">Membrane</keyword>
<feature type="transmembrane region" description="Helical" evidence="1">
    <location>
        <begin position="246"/>
        <end position="266"/>
    </location>
</feature>
<dbReference type="InterPro" id="IPR018710">
    <property type="entry name" value="DUF2232"/>
</dbReference>
<keyword evidence="1" id="KW-0812">Transmembrane</keyword>
<reference evidence="3" key="1">
    <citation type="submission" date="2012-11" db="EMBL/GenBank/DDBJ databases">
        <authorList>
            <person name="Lucero-Rivera Y.E."/>
            <person name="Tovar-Ramirez D."/>
        </authorList>
    </citation>
    <scope>NUCLEOTIDE SEQUENCE [LARGE SCALE GENOMIC DNA]</scope>
    <source>
        <strain evidence="3">Araruama</strain>
    </source>
</reference>
<dbReference type="Pfam" id="PF09991">
    <property type="entry name" value="DUF2232"/>
    <property type="match status" value="1"/>
</dbReference>
<dbReference type="AlphaFoldDB" id="A0A1V1PA92"/>
<feature type="transmembrane region" description="Helical" evidence="1">
    <location>
        <begin position="106"/>
        <end position="124"/>
    </location>
</feature>
<dbReference type="PANTHER" id="PTHR41324">
    <property type="entry name" value="MEMBRANE PROTEIN-RELATED"/>
    <property type="match status" value="1"/>
</dbReference>
<name>A0A1V1PA92_9BACT</name>